<evidence type="ECO:0000313" key="7">
    <source>
        <dbReference type="EMBL" id="MFN6546687.1"/>
    </source>
</evidence>
<comment type="caution">
    <text evidence="7">The sequence shown here is derived from an EMBL/GenBank/DDBJ whole genome shotgun (WGS) entry which is preliminary data.</text>
</comment>
<keyword evidence="2" id="KW-0169">Cobalamin biosynthesis</keyword>
<evidence type="ECO:0000259" key="6">
    <source>
        <dbReference type="Pfam" id="PF00590"/>
    </source>
</evidence>
<dbReference type="InterPro" id="IPR035996">
    <property type="entry name" value="4pyrrol_Methylase_sf"/>
</dbReference>
<dbReference type="InterPro" id="IPR014008">
    <property type="entry name" value="Cbl_synth_MTase_CbiT"/>
</dbReference>
<dbReference type="CDD" id="cd02440">
    <property type="entry name" value="AdoMet_MTases"/>
    <property type="match status" value="1"/>
</dbReference>
<dbReference type="PIRSF" id="PIRSF036428">
    <property type="entry name" value="CobL"/>
    <property type="match status" value="1"/>
</dbReference>
<organism evidence="7 8">
    <name type="scientific">Mycolicibacterium nivoides</name>
    <dbReference type="NCBI Taxonomy" id="2487344"/>
    <lineage>
        <taxon>Bacteria</taxon>
        <taxon>Bacillati</taxon>
        <taxon>Actinomycetota</taxon>
        <taxon>Actinomycetes</taxon>
        <taxon>Mycobacteriales</taxon>
        <taxon>Mycobacteriaceae</taxon>
        <taxon>Mycolicibacterium</taxon>
    </lineage>
</organism>
<dbReference type="InterPro" id="IPR014777">
    <property type="entry name" value="4pyrrole_Mease_sub1"/>
</dbReference>
<evidence type="ECO:0000256" key="2">
    <source>
        <dbReference type="ARBA" id="ARBA00022573"/>
    </source>
</evidence>
<dbReference type="InterPro" id="IPR029063">
    <property type="entry name" value="SAM-dependent_MTases_sf"/>
</dbReference>
<evidence type="ECO:0000313" key="8">
    <source>
        <dbReference type="Proteomes" id="UP001635816"/>
    </source>
</evidence>
<dbReference type="SUPFAM" id="SSF53790">
    <property type="entry name" value="Tetrapyrrole methylase"/>
    <property type="match status" value="1"/>
</dbReference>
<dbReference type="NCBIfam" id="TIGR02467">
    <property type="entry name" value="CbiE"/>
    <property type="match status" value="1"/>
</dbReference>
<dbReference type="PANTHER" id="PTHR43182:SF1">
    <property type="entry name" value="COBALT-PRECORRIN-7 C(5)-METHYLTRANSFERASE"/>
    <property type="match status" value="1"/>
</dbReference>
<dbReference type="NCBIfam" id="TIGR02469">
    <property type="entry name" value="CbiT"/>
    <property type="match status" value="1"/>
</dbReference>
<accession>A0ABW9LIA4</accession>
<keyword evidence="4" id="KW-0808">Transferase</keyword>
<comment type="pathway">
    <text evidence="1">Cofactor biosynthesis; adenosylcobalamin biosynthesis.</text>
</comment>
<dbReference type="PANTHER" id="PTHR43182">
    <property type="entry name" value="COBALT-PRECORRIN-6B C(15)-METHYLTRANSFERASE (DECARBOXYLATING)"/>
    <property type="match status" value="1"/>
</dbReference>
<sequence>MSACAKNGPPVTGTITVVGIGADGMAGLSRTSREELARATVVYGSPRQLDLLDDSVTSDRREWPSPMLPALPTLFGDADVHVVASGDPLLHGIGATLIRVFGAQRVRVLPHVSSVTLACSRMGWTVPDTEVISLVTAAPHTAVRRGGRAIVLSRDAQTPATLARLLNESGRGDSELTVLEQLGGPGERRHDGTARDWATSPVDVDDLNVVAVAYLPDERRAQALPDEAFAHDGQLTKQSIRAVTLAALGPRPGELLWDVGSGSGSIAIEWSRSAPGCSAVAFERDEQRRDRILGNVKAFGVRVEVRGGAPESLDGAPEPAVIFVGGGVTQPGLLQACFDRLPSGGRLVVNAVTLESESVVAQWYSKEGGEVRRYQHYRGGAVGGFTGWRPALPVTQWAVVKR</sequence>
<dbReference type="Gene3D" id="3.40.1010.10">
    <property type="entry name" value="Cobalt-precorrin-4 Transmethylase, Domain 1"/>
    <property type="match status" value="1"/>
</dbReference>
<dbReference type="InterPro" id="IPR012818">
    <property type="entry name" value="CbiE"/>
</dbReference>
<evidence type="ECO:0000256" key="3">
    <source>
        <dbReference type="ARBA" id="ARBA00022603"/>
    </source>
</evidence>
<dbReference type="InterPro" id="IPR000878">
    <property type="entry name" value="4pyrrol_Mease"/>
</dbReference>
<evidence type="ECO:0000256" key="4">
    <source>
        <dbReference type="ARBA" id="ARBA00022679"/>
    </source>
</evidence>
<name>A0ABW9LIA4_9MYCO</name>
<dbReference type="CDD" id="cd11644">
    <property type="entry name" value="Precorrin-6Y-MT"/>
    <property type="match status" value="1"/>
</dbReference>
<dbReference type="InterPro" id="IPR006365">
    <property type="entry name" value="Cbl_synth_CobL"/>
</dbReference>
<evidence type="ECO:0000256" key="5">
    <source>
        <dbReference type="ARBA" id="ARBA00022691"/>
    </source>
</evidence>
<dbReference type="SUPFAM" id="SSF53335">
    <property type="entry name" value="S-adenosyl-L-methionine-dependent methyltransferases"/>
    <property type="match status" value="1"/>
</dbReference>
<dbReference type="Pfam" id="PF00590">
    <property type="entry name" value="TP_methylase"/>
    <property type="match status" value="1"/>
</dbReference>
<dbReference type="EMBL" id="JBKBDD010000011">
    <property type="protein sequence ID" value="MFN6546687.1"/>
    <property type="molecule type" value="Genomic_DNA"/>
</dbReference>
<protein>
    <submittedName>
        <fullName evidence="7">Precorrin-6y C5,15-methyltransferase (Decarboxylating) subunit CbiE</fullName>
    </submittedName>
</protein>
<reference evidence="7 8" key="1">
    <citation type="submission" date="2024-12" db="EMBL/GenBank/DDBJ databases">
        <title>The coexistence of Mycolicibacterium septicum and Mycolicibacterium nivoides in clinical samples.</title>
        <authorList>
            <person name="Wang C."/>
            <person name="Feng Y."/>
            <person name="Zong Z."/>
        </authorList>
    </citation>
    <scope>NUCLEOTIDE SEQUENCE [LARGE SCALE GENOMIC DNA]</scope>
    <source>
        <strain evidence="7 8">120309</strain>
    </source>
</reference>
<keyword evidence="5" id="KW-0949">S-adenosyl-L-methionine</keyword>
<evidence type="ECO:0000256" key="1">
    <source>
        <dbReference type="ARBA" id="ARBA00004953"/>
    </source>
</evidence>
<dbReference type="Gene3D" id="3.40.50.150">
    <property type="entry name" value="Vaccinia Virus protein VP39"/>
    <property type="match status" value="1"/>
</dbReference>
<feature type="domain" description="Tetrapyrrole methylase" evidence="6">
    <location>
        <begin position="14"/>
        <end position="196"/>
    </location>
</feature>
<dbReference type="InterPro" id="IPR050714">
    <property type="entry name" value="Cobalamin_biosynth_MTase"/>
</dbReference>
<dbReference type="Proteomes" id="UP001635816">
    <property type="component" value="Unassembled WGS sequence"/>
</dbReference>
<gene>
    <name evidence="7" type="primary">cbiE</name>
    <name evidence="7" type="ORF">ACK4CT_26175</name>
</gene>
<dbReference type="RefSeq" id="WP_205263916.1">
    <property type="nucleotide sequence ID" value="NZ_JBKBDD010000011.1"/>
</dbReference>
<keyword evidence="8" id="KW-1185">Reference proteome</keyword>
<keyword evidence="3" id="KW-0489">Methyltransferase</keyword>
<proteinExistence type="predicted"/>